<keyword evidence="2" id="KW-1185">Reference proteome</keyword>
<organism evidence="1 2">
    <name type="scientific">Mytilus edulis</name>
    <name type="common">Blue mussel</name>
    <dbReference type="NCBI Taxonomy" id="6550"/>
    <lineage>
        <taxon>Eukaryota</taxon>
        <taxon>Metazoa</taxon>
        <taxon>Spiralia</taxon>
        <taxon>Lophotrochozoa</taxon>
        <taxon>Mollusca</taxon>
        <taxon>Bivalvia</taxon>
        <taxon>Autobranchia</taxon>
        <taxon>Pteriomorphia</taxon>
        <taxon>Mytilida</taxon>
        <taxon>Mytiloidea</taxon>
        <taxon>Mytilidae</taxon>
        <taxon>Mytilinae</taxon>
        <taxon>Mytilus</taxon>
    </lineage>
</organism>
<proteinExistence type="predicted"/>
<evidence type="ECO:0000313" key="2">
    <source>
        <dbReference type="Proteomes" id="UP000683360"/>
    </source>
</evidence>
<accession>A0A8S3Q8C7</accession>
<sequence length="186" mass="22978">MYESGFTGTITVETENTFYQCMKVVHWHYNSRETENAFYQCMKVVHWYYNSRDRKNAFYQCESGFTGTITVETEIPSATYESGSLSTITYQENTFYQRMKVVHWYYNSRDRKYLHQCMKVVHWYYNSRETENTFYQCMKVVHWYYNSETENTFYQRMKVVHWYYNSREKVFRKCLSVERQNMHQCV</sequence>
<gene>
    <name evidence="1" type="ORF">MEDL_6972</name>
</gene>
<name>A0A8S3Q8C7_MYTED</name>
<dbReference type="EMBL" id="CAJPWZ010000369">
    <property type="protein sequence ID" value="CAG2191695.1"/>
    <property type="molecule type" value="Genomic_DNA"/>
</dbReference>
<dbReference type="AlphaFoldDB" id="A0A8S3Q8C7"/>
<reference evidence="1" key="1">
    <citation type="submission" date="2021-03" db="EMBL/GenBank/DDBJ databases">
        <authorList>
            <person name="Bekaert M."/>
        </authorList>
    </citation>
    <scope>NUCLEOTIDE SEQUENCE</scope>
</reference>
<evidence type="ECO:0000313" key="1">
    <source>
        <dbReference type="EMBL" id="CAG2191695.1"/>
    </source>
</evidence>
<dbReference type="Proteomes" id="UP000683360">
    <property type="component" value="Unassembled WGS sequence"/>
</dbReference>
<protein>
    <submittedName>
        <fullName evidence="1">Uncharacterized protein</fullName>
    </submittedName>
</protein>
<comment type="caution">
    <text evidence="1">The sequence shown here is derived from an EMBL/GenBank/DDBJ whole genome shotgun (WGS) entry which is preliminary data.</text>
</comment>